<keyword evidence="1" id="KW-0863">Zinc-finger</keyword>
<feature type="compositionally biased region" description="Low complexity" evidence="2">
    <location>
        <begin position="73"/>
        <end position="100"/>
    </location>
</feature>
<keyword evidence="7" id="KW-1185">Reference proteome</keyword>
<evidence type="ECO:0000313" key="7">
    <source>
        <dbReference type="Proteomes" id="UP001152797"/>
    </source>
</evidence>
<organism evidence="4">
    <name type="scientific">Cladocopium goreaui</name>
    <dbReference type="NCBI Taxonomy" id="2562237"/>
    <lineage>
        <taxon>Eukaryota</taxon>
        <taxon>Sar</taxon>
        <taxon>Alveolata</taxon>
        <taxon>Dinophyceae</taxon>
        <taxon>Suessiales</taxon>
        <taxon>Symbiodiniaceae</taxon>
        <taxon>Cladocopium</taxon>
    </lineage>
</organism>
<reference evidence="4" key="1">
    <citation type="submission" date="2022-10" db="EMBL/GenBank/DDBJ databases">
        <authorList>
            <person name="Chen Y."/>
            <person name="Dougan E. K."/>
            <person name="Chan C."/>
            <person name="Rhodes N."/>
            <person name="Thang M."/>
        </authorList>
    </citation>
    <scope>NUCLEOTIDE SEQUENCE</scope>
</reference>
<name>A0A9P1DUZ1_9DINO</name>
<proteinExistence type="predicted"/>
<dbReference type="OrthoDB" id="441348at2759"/>
<evidence type="ECO:0000259" key="3">
    <source>
        <dbReference type="PROSITE" id="PS50103"/>
    </source>
</evidence>
<dbReference type="InterPro" id="IPR000571">
    <property type="entry name" value="Znf_CCCH"/>
</dbReference>
<feature type="zinc finger region" description="C3H1-type" evidence="1">
    <location>
        <begin position="190"/>
        <end position="217"/>
    </location>
</feature>
<comment type="caution">
    <text evidence="4">The sequence shown here is derived from an EMBL/GenBank/DDBJ whole genome shotgun (WGS) entry which is preliminary data.</text>
</comment>
<accession>A0A9P1DUZ1</accession>
<evidence type="ECO:0000313" key="4">
    <source>
        <dbReference type="EMBL" id="CAI4016159.1"/>
    </source>
</evidence>
<protein>
    <submittedName>
        <fullName evidence="6">C3H1-type domain-containing protein</fullName>
    </submittedName>
</protein>
<keyword evidence="1" id="KW-0862">Zinc</keyword>
<feature type="region of interest" description="Disordered" evidence="2">
    <location>
        <begin position="1"/>
        <end position="126"/>
    </location>
</feature>
<evidence type="ECO:0000256" key="2">
    <source>
        <dbReference type="SAM" id="MobiDB-lite"/>
    </source>
</evidence>
<dbReference type="GO" id="GO:0008270">
    <property type="term" value="F:zinc ion binding"/>
    <property type="evidence" value="ECO:0007669"/>
    <property type="project" value="UniProtKB-KW"/>
</dbReference>
<feature type="compositionally biased region" description="Basic and acidic residues" evidence="2">
    <location>
        <begin position="1"/>
        <end position="27"/>
    </location>
</feature>
<dbReference type="EMBL" id="CAMXCT010006568">
    <property type="protein sequence ID" value="CAI4016159.1"/>
    <property type="molecule type" value="Genomic_DNA"/>
</dbReference>
<feature type="domain" description="C3H1-type" evidence="3">
    <location>
        <begin position="190"/>
        <end position="217"/>
    </location>
</feature>
<dbReference type="EMBL" id="CAMXCT030006568">
    <property type="protein sequence ID" value="CAL4803471.1"/>
    <property type="molecule type" value="Genomic_DNA"/>
</dbReference>
<dbReference type="EMBL" id="CAMXCT020006568">
    <property type="protein sequence ID" value="CAL1169534.1"/>
    <property type="molecule type" value="Genomic_DNA"/>
</dbReference>
<dbReference type="PROSITE" id="PS50103">
    <property type="entry name" value="ZF_C3H1"/>
    <property type="match status" value="1"/>
</dbReference>
<evidence type="ECO:0000256" key="1">
    <source>
        <dbReference type="PROSITE-ProRule" id="PRU00723"/>
    </source>
</evidence>
<gene>
    <name evidence="4" type="ORF">C1SCF055_LOCUS40919</name>
</gene>
<evidence type="ECO:0000313" key="6">
    <source>
        <dbReference type="EMBL" id="CAL4803471.1"/>
    </source>
</evidence>
<keyword evidence="1" id="KW-0479">Metal-binding</keyword>
<evidence type="ECO:0000313" key="5">
    <source>
        <dbReference type="EMBL" id="CAL1169534.1"/>
    </source>
</evidence>
<sequence length="266" mass="29130">MAETEAGKADASKPESLAEPKDVKAEIDQNGQAAGSGTDRPETEETSEAAKSTLLDAVEDPSGEADKDDAKARVQQLQEQQRLQQQMQQRRARQVQAESQADSEQHFTPPAFPPAPVGKDDFPSANPVLGHFQGAMQAFPDEFKVWDEFRAGFTQYMLHLSSEALQQLQHAPPEADPRGRQFAAAALGGPSSGQVCINLLNDACTRGARCIDRHPPRSQWKRLREELKRKSSEISMQAEMAASEARASPGRKNLGLPLLWGTLSFK</sequence>
<reference evidence="5" key="2">
    <citation type="submission" date="2024-04" db="EMBL/GenBank/DDBJ databases">
        <authorList>
            <person name="Chen Y."/>
            <person name="Shah S."/>
            <person name="Dougan E. K."/>
            <person name="Thang M."/>
            <person name="Chan C."/>
        </authorList>
    </citation>
    <scope>NUCLEOTIDE SEQUENCE [LARGE SCALE GENOMIC DNA]</scope>
</reference>
<dbReference type="Proteomes" id="UP001152797">
    <property type="component" value="Unassembled WGS sequence"/>
</dbReference>
<dbReference type="AlphaFoldDB" id="A0A9P1DUZ1"/>